<dbReference type="PANTHER" id="PTHR30582">
    <property type="entry name" value="L,D-TRANSPEPTIDASE"/>
    <property type="match status" value="1"/>
</dbReference>
<comment type="caution">
    <text evidence="8">The sequence shown here is derived from an EMBL/GenBank/DDBJ whole genome shotgun (WGS) entry which is preliminary data.</text>
</comment>
<feature type="domain" description="L,D-TPase catalytic" evidence="7">
    <location>
        <begin position="27"/>
        <end position="151"/>
    </location>
</feature>
<organism evidence="8 9">
    <name type="scientific">Priestia iocasae</name>
    <dbReference type="NCBI Taxonomy" id="2291674"/>
    <lineage>
        <taxon>Bacteria</taxon>
        <taxon>Bacillati</taxon>
        <taxon>Bacillota</taxon>
        <taxon>Bacilli</taxon>
        <taxon>Bacillales</taxon>
        <taxon>Bacillaceae</taxon>
        <taxon>Priestia</taxon>
    </lineage>
</organism>
<dbReference type="EMBL" id="JAFBFC010000001">
    <property type="protein sequence ID" value="MBM7701615.1"/>
    <property type="molecule type" value="Genomic_DNA"/>
</dbReference>
<keyword evidence="4 6" id="KW-0573">Peptidoglycan synthesis</keyword>
<reference evidence="8 9" key="1">
    <citation type="submission" date="2021-01" db="EMBL/GenBank/DDBJ databases">
        <title>Genomic Encyclopedia of Type Strains, Phase IV (KMG-IV): sequencing the most valuable type-strain genomes for metagenomic binning, comparative biology and taxonomic classification.</title>
        <authorList>
            <person name="Goeker M."/>
        </authorList>
    </citation>
    <scope>NUCLEOTIDE SEQUENCE [LARGE SCALE GENOMIC DNA]</scope>
    <source>
        <strain evidence="8 9">DSM 104297</strain>
    </source>
</reference>
<evidence type="ECO:0000256" key="4">
    <source>
        <dbReference type="ARBA" id="ARBA00022984"/>
    </source>
</evidence>
<dbReference type="Gene3D" id="2.40.440.10">
    <property type="entry name" value="L,D-transpeptidase catalytic domain-like"/>
    <property type="match status" value="1"/>
</dbReference>
<evidence type="ECO:0000313" key="9">
    <source>
        <dbReference type="Proteomes" id="UP000809829"/>
    </source>
</evidence>
<dbReference type="RefSeq" id="WP_205183118.1">
    <property type="nucleotide sequence ID" value="NZ_JAFBFC010000001.1"/>
</dbReference>
<evidence type="ECO:0000313" key="8">
    <source>
        <dbReference type="EMBL" id="MBM7701615.1"/>
    </source>
</evidence>
<protein>
    <submittedName>
        <fullName evidence="8">Lipoprotein-anchoring transpeptidase ErfK/SrfK</fullName>
    </submittedName>
</protein>
<name>A0ABS2QQD9_9BACI</name>
<dbReference type="Pfam" id="PF03734">
    <property type="entry name" value="YkuD"/>
    <property type="match status" value="1"/>
</dbReference>
<keyword evidence="8" id="KW-0449">Lipoprotein</keyword>
<dbReference type="InterPro" id="IPR005490">
    <property type="entry name" value="LD_TPept_cat_dom"/>
</dbReference>
<evidence type="ECO:0000256" key="5">
    <source>
        <dbReference type="ARBA" id="ARBA00023316"/>
    </source>
</evidence>
<evidence type="ECO:0000256" key="6">
    <source>
        <dbReference type="PROSITE-ProRule" id="PRU01373"/>
    </source>
</evidence>
<feature type="active site" description="Proton donor/acceptor" evidence="6">
    <location>
        <position position="111"/>
    </location>
</feature>
<dbReference type="SUPFAM" id="SSF141523">
    <property type="entry name" value="L,D-transpeptidase catalytic domain-like"/>
    <property type="match status" value="1"/>
</dbReference>
<sequence length="166" mass="18563">MNIFLILLVTMMSPIWPLGENPLSGDPFVIVNKQTNELAYIQNGHVERVSKVATGKTEDLTPEGEFTVVVKAKNPYYRRGKIEGGSPENPLGTRWIGFDARETDGRIYGVHGTNQPDSIGKFVSNGCIRMQKEQVEELYEKIPIGAKILIVKSNQSFEEIVKERGL</sequence>
<dbReference type="CDD" id="cd16913">
    <property type="entry name" value="YkuD_like"/>
    <property type="match status" value="1"/>
</dbReference>
<keyword evidence="3 6" id="KW-0133">Cell shape</keyword>
<evidence type="ECO:0000256" key="2">
    <source>
        <dbReference type="ARBA" id="ARBA00022679"/>
    </source>
</evidence>
<evidence type="ECO:0000256" key="3">
    <source>
        <dbReference type="ARBA" id="ARBA00022960"/>
    </source>
</evidence>
<evidence type="ECO:0000256" key="1">
    <source>
        <dbReference type="ARBA" id="ARBA00004752"/>
    </source>
</evidence>
<feature type="active site" description="Nucleophile" evidence="6">
    <location>
        <position position="127"/>
    </location>
</feature>
<gene>
    <name evidence="8" type="ORF">JOC83_000441</name>
</gene>
<dbReference type="PANTHER" id="PTHR30582:SF4">
    <property type="entry name" value="L,D-TRANSPEPTIDASE YQJB-RELATED"/>
    <property type="match status" value="1"/>
</dbReference>
<dbReference type="InterPro" id="IPR050979">
    <property type="entry name" value="LD-transpeptidase"/>
</dbReference>
<keyword evidence="9" id="KW-1185">Reference proteome</keyword>
<proteinExistence type="predicted"/>
<dbReference type="Proteomes" id="UP000809829">
    <property type="component" value="Unassembled WGS sequence"/>
</dbReference>
<evidence type="ECO:0000259" key="7">
    <source>
        <dbReference type="PROSITE" id="PS52029"/>
    </source>
</evidence>
<accession>A0ABS2QQD9</accession>
<dbReference type="PROSITE" id="PS52029">
    <property type="entry name" value="LD_TPASE"/>
    <property type="match status" value="1"/>
</dbReference>
<keyword evidence="5 6" id="KW-0961">Cell wall biogenesis/degradation</keyword>
<dbReference type="InterPro" id="IPR038063">
    <property type="entry name" value="Transpep_catalytic_dom"/>
</dbReference>
<keyword evidence="2" id="KW-0808">Transferase</keyword>
<comment type="pathway">
    <text evidence="1 6">Cell wall biogenesis; peptidoglycan biosynthesis.</text>
</comment>